<evidence type="ECO:0000313" key="2">
    <source>
        <dbReference type="EMBL" id="SDT96602.1"/>
    </source>
</evidence>
<dbReference type="EMBL" id="FNLN01000014">
    <property type="protein sequence ID" value="SDT96602.1"/>
    <property type="molecule type" value="Genomic_DNA"/>
</dbReference>
<evidence type="ECO:0000256" key="1">
    <source>
        <dbReference type="SAM" id="MobiDB-lite"/>
    </source>
</evidence>
<gene>
    <name evidence="2" type="ORF">SAMN05216406_11424</name>
</gene>
<organism evidence="2 3">
    <name type="scientific">Nitrosomonas ureae</name>
    <dbReference type="NCBI Taxonomy" id="44577"/>
    <lineage>
        <taxon>Bacteria</taxon>
        <taxon>Pseudomonadati</taxon>
        <taxon>Pseudomonadota</taxon>
        <taxon>Betaproteobacteria</taxon>
        <taxon>Nitrosomonadales</taxon>
        <taxon>Nitrosomonadaceae</taxon>
        <taxon>Nitrosomonas</taxon>
    </lineage>
</organism>
<evidence type="ECO:0000313" key="3">
    <source>
        <dbReference type="Proteomes" id="UP000182882"/>
    </source>
</evidence>
<accession>A0A1H2EN42</accession>
<proteinExistence type="predicted"/>
<sequence>MDYAARLAKVKARIRAKGRQITLSTLDPDSAIEGKPWRSATNPRDPENTIRTTISAVNIPLSSASSLGIRSETIELYKNTKSVFIAEPGEDTPEDFDQYHVVIDGDQESKISFIEKLKPADTTLLYYIGVES</sequence>
<keyword evidence="3" id="KW-1185">Reference proteome</keyword>
<dbReference type="KEGG" id="nur:ATY38_12220"/>
<name>A0A1H2EN42_9PROT</name>
<dbReference type="Proteomes" id="UP000182882">
    <property type="component" value="Unassembled WGS sequence"/>
</dbReference>
<reference evidence="3" key="1">
    <citation type="submission" date="2016-10" db="EMBL/GenBank/DDBJ databases">
        <authorList>
            <person name="Varghese N."/>
            <person name="Submissions S."/>
        </authorList>
    </citation>
    <scope>NUCLEOTIDE SEQUENCE [LARGE SCALE GENOMIC DNA]</scope>
    <source>
        <strain evidence="3">Nm10</strain>
    </source>
</reference>
<dbReference type="AlphaFoldDB" id="A0A1H2EN42"/>
<protein>
    <submittedName>
        <fullName evidence="2">Uncharacterized protein</fullName>
    </submittedName>
</protein>
<feature type="region of interest" description="Disordered" evidence="1">
    <location>
        <begin position="27"/>
        <end position="48"/>
    </location>
</feature>